<keyword evidence="3" id="KW-1185">Reference proteome</keyword>
<dbReference type="KEGG" id="orm:HTY61_02235"/>
<feature type="region of interest" description="Disordered" evidence="1">
    <location>
        <begin position="16"/>
        <end position="37"/>
    </location>
</feature>
<reference evidence="2 3" key="1">
    <citation type="submission" date="2020-06" db="EMBL/GenBank/DDBJ databases">
        <title>Oricola thermophila sp. nov. isolated from a tidal sediments.</title>
        <authorList>
            <person name="Kwon K.K."/>
            <person name="Yang S.-H."/>
            <person name="Park M.-J."/>
        </authorList>
    </citation>
    <scope>NUCLEOTIDE SEQUENCE [LARGE SCALE GENOMIC DNA]</scope>
    <source>
        <strain evidence="2 3">MEBiC13590</strain>
    </source>
</reference>
<dbReference type="RefSeq" id="WP_175275261.1">
    <property type="nucleotide sequence ID" value="NZ_CP054836.1"/>
</dbReference>
<evidence type="ECO:0000256" key="1">
    <source>
        <dbReference type="SAM" id="MobiDB-lite"/>
    </source>
</evidence>
<organism evidence="2 3">
    <name type="scientific">Oricola thermophila</name>
    <dbReference type="NCBI Taxonomy" id="2742145"/>
    <lineage>
        <taxon>Bacteria</taxon>
        <taxon>Pseudomonadati</taxon>
        <taxon>Pseudomonadota</taxon>
        <taxon>Alphaproteobacteria</taxon>
        <taxon>Hyphomicrobiales</taxon>
        <taxon>Ahrensiaceae</taxon>
        <taxon>Oricola</taxon>
    </lineage>
</organism>
<evidence type="ECO:0000313" key="3">
    <source>
        <dbReference type="Proteomes" id="UP000509367"/>
    </source>
</evidence>
<protein>
    <submittedName>
        <fullName evidence="2">Uncharacterized protein</fullName>
    </submittedName>
</protein>
<proteinExistence type="predicted"/>
<evidence type="ECO:0000313" key="2">
    <source>
        <dbReference type="EMBL" id="QKV17365.1"/>
    </source>
</evidence>
<accession>A0A6N1VCR9</accession>
<gene>
    <name evidence="2" type="ORF">HTY61_02235</name>
</gene>
<dbReference type="AlphaFoldDB" id="A0A6N1VCR9"/>
<dbReference type="EMBL" id="CP054836">
    <property type="protein sequence ID" value="QKV17365.1"/>
    <property type="molecule type" value="Genomic_DNA"/>
</dbReference>
<name>A0A6N1VCR9_9HYPH</name>
<dbReference type="Proteomes" id="UP000509367">
    <property type="component" value="Chromosome"/>
</dbReference>
<sequence>MKNPVSRRFHALISAANGKTNSGMGSQISGIDRPKDGHRRTLLPAHLLVLR</sequence>
<feature type="compositionally biased region" description="Polar residues" evidence="1">
    <location>
        <begin position="17"/>
        <end position="29"/>
    </location>
</feature>